<reference evidence="2 3" key="1">
    <citation type="journal article" date="2014" name="PLoS Genet.">
        <title>Phylogenetically driven sequencing of extremely halophilic archaea reveals strategies for static and dynamic osmo-response.</title>
        <authorList>
            <person name="Becker E.A."/>
            <person name="Seitzer P.M."/>
            <person name="Tritt A."/>
            <person name="Larsen D."/>
            <person name="Krusor M."/>
            <person name="Yao A.I."/>
            <person name="Wu D."/>
            <person name="Madern D."/>
            <person name="Eisen J.A."/>
            <person name="Darling A.E."/>
            <person name="Facciotti M.T."/>
        </authorList>
    </citation>
    <scope>NUCLEOTIDE SEQUENCE [LARGE SCALE GENOMIC DNA]</scope>
    <source>
        <strain evidence="2 3">JCM 14978</strain>
    </source>
</reference>
<accession>M0P444</accession>
<evidence type="ECO:0000313" key="3">
    <source>
        <dbReference type="Proteomes" id="UP000011546"/>
    </source>
</evidence>
<feature type="compositionally biased region" description="Basic and acidic residues" evidence="1">
    <location>
        <begin position="144"/>
        <end position="153"/>
    </location>
</feature>
<keyword evidence="3" id="KW-1185">Reference proteome</keyword>
<feature type="compositionally biased region" description="Basic and acidic residues" evidence="1">
    <location>
        <begin position="116"/>
        <end position="134"/>
    </location>
</feature>
<organism evidence="2 3">
    <name type="scientific">Halorubrum kocurii JCM 14978</name>
    <dbReference type="NCBI Taxonomy" id="1230456"/>
    <lineage>
        <taxon>Archaea</taxon>
        <taxon>Methanobacteriati</taxon>
        <taxon>Methanobacteriota</taxon>
        <taxon>Stenosarchaea group</taxon>
        <taxon>Halobacteria</taxon>
        <taxon>Halobacteriales</taxon>
        <taxon>Haloferacaceae</taxon>
        <taxon>Halorubrum</taxon>
    </lineage>
</organism>
<gene>
    <name evidence="2" type="ORF">C468_08474</name>
</gene>
<name>M0P444_9EURY</name>
<protein>
    <submittedName>
        <fullName evidence="2">Uncharacterized protein</fullName>
    </submittedName>
</protein>
<evidence type="ECO:0000256" key="1">
    <source>
        <dbReference type="SAM" id="MobiDB-lite"/>
    </source>
</evidence>
<sequence length="224" mass="23170">MPLRAHHLPPRSTAPDRPTRAVADLPFDDLVYLLAAGVADAQTALDARTAATLATFAETEIDVVPSLTRTVASDGTVTTDAAPAEPRSLLELGLTPARYRFSDATIEVAVDVSAADRDRSGRDRPEGERAEPAFDLRAGTQSVIDRRTFDREAGANARLAARLEPTPPPVAIGPEETSDVGNAGNAGDAGETRNTGDAGETRNTGDAGVADTAGNAGTGGERAD</sequence>
<dbReference type="RefSeq" id="WP_008848417.1">
    <property type="nucleotide sequence ID" value="NZ_AOJH01000055.1"/>
</dbReference>
<dbReference type="Proteomes" id="UP000011546">
    <property type="component" value="Unassembled WGS sequence"/>
</dbReference>
<comment type="caution">
    <text evidence="2">The sequence shown here is derived from an EMBL/GenBank/DDBJ whole genome shotgun (WGS) entry which is preliminary data.</text>
</comment>
<proteinExistence type="predicted"/>
<dbReference type="EMBL" id="AOJH01000055">
    <property type="protein sequence ID" value="EMA64558.1"/>
    <property type="molecule type" value="Genomic_DNA"/>
</dbReference>
<feature type="region of interest" description="Disordered" evidence="1">
    <location>
        <begin position="116"/>
        <end position="224"/>
    </location>
</feature>
<dbReference type="STRING" id="1230456.C468_08474"/>
<dbReference type="AlphaFoldDB" id="M0P444"/>
<dbReference type="PATRIC" id="fig|1230456.3.peg.1673"/>
<evidence type="ECO:0000313" key="2">
    <source>
        <dbReference type="EMBL" id="EMA64558.1"/>
    </source>
</evidence>
<feature type="region of interest" description="Disordered" evidence="1">
    <location>
        <begin position="1"/>
        <end position="20"/>
    </location>
</feature>